<dbReference type="AlphaFoldDB" id="A0A9N9D917"/>
<comment type="caution">
    <text evidence="1">The sequence shown here is derived from an EMBL/GenBank/DDBJ whole genome shotgun (WGS) entry which is preliminary data.</text>
</comment>
<gene>
    <name evidence="1" type="ORF">FMOSSE_LOCUS10299</name>
</gene>
<organism evidence="1 2">
    <name type="scientific">Funneliformis mosseae</name>
    <name type="common">Endomycorrhizal fungus</name>
    <name type="synonym">Glomus mosseae</name>
    <dbReference type="NCBI Taxonomy" id="27381"/>
    <lineage>
        <taxon>Eukaryota</taxon>
        <taxon>Fungi</taxon>
        <taxon>Fungi incertae sedis</taxon>
        <taxon>Mucoromycota</taxon>
        <taxon>Glomeromycotina</taxon>
        <taxon>Glomeromycetes</taxon>
        <taxon>Glomerales</taxon>
        <taxon>Glomeraceae</taxon>
        <taxon>Funneliformis</taxon>
    </lineage>
</organism>
<dbReference type="EMBL" id="CAJVPP010003339">
    <property type="protein sequence ID" value="CAG8627116.1"/>
    <property type="molecule type" value="Genomic_DNA"/>
</dbReference>
<reference evidence="1" key="1">
    <citation type="submission" date="2021-06" db="EMBL/GenBank/DDBJ databases">
        <authorList>
            <person name="Kallberg Y."/>
            <person name="Tangrot J."/>
            <person name="Rosling A."/>
        </authorList>
    </citation>
    <scope>NUCLEOTIDE SEQUENCE</scope>
    <source>
        <strain evidence="1">87-6 pot B 2015</strain>
    </source>
</reference>
<sequence length="74" mass="8391">MEALNATFVPASNESEVIPAVEVTDFPSKYLVPDINRTVLERVILMLTILIQMMDTSKRSFRNFMKSSLIKVSI</sequence>
<name>A0A9N9D917_FUNMO</name>
<proteinExistence type="predicted"/>
<evidence type="ECO:0000313" key="2">
    <source>
        <dbReference type="Proteomes" id="UP000789375"/>
    </source>
</evidence>
<accession>A0A9N9D917</accession>
<protein>
    <submittedName>
        <fullName evidence="1">875_t:CDS:1</fullName>
    </submittedName>
</protein>
<dbReference type="Proteomes" id="UP000789375">
    <property type="component" value="Unassembled WGS sequence"/>
</dbReference>
<evidence type="ECO:0000313" key="1">
    <source>
        <dbReference type="EMBL" id="CAG8627116.1"/>
    </source>
</evidence>
<keyword evidence="2" id="KW-1185">Reference proteome</keyword>